<name>A0A9W8XQ96_9PLEO</name>
<evidence type="ECO:0000259" key="2">
    <source>
        <dbReference type="Pfam" id="PF00135"/>
    </source>
</evidence>
<organism evidence="3 4">
    <name type="scientific">Didymosphaeria variabile</name>
    <dbReference type="NCBI Taxonomy" id="1932322"/>
    <lineage>
        <taxon>Eukaryota</taxon>
        <taxon>Fungi</taxon>
        <taxon>Dikarya</taxon>
        <taxon>Ascomycota</taxon>
        <taxon>Pezizomycotina</taxon>
        <taxon>Dothideomycetes</taxon>
        <taxon>Pleosporomycetidae</taxon>
        <taxon>Pleosporales</taxon>
        <taxon>Massarineae</taxon>
        <taxon>Didymosphaeriaceae</taxon>
        <taxon>Didymosphaeria</taxon>
    </lineage>
</organism>
<sequence length="551" mass="60424">MRLLTTSTVLAVGGLVQQGQAQLYDKVIQTQYGPVKGFEYFDQSTLEKYFNVSTSNVAAFLGIPFAADTGYQNRWKAPQPREPWNETLNATDFGPGCPPSARDSPSYSEDCLSLNIWTNAATANASLPVLVWNQGSDETSNKTWWYGGGMALKDVIFVTFNRRDDAFGYLAHPDLNAESLATNGHNASGNYGILDHLEVLKWVQKNIANFGGDPTKVTVAGQSFGSSQAYHAVNSDLFKGYFRGAIAQSGIRYPYDTLLAGLATSYVNMSTALKNGVNYTQSHNVSTIAELRTLSTDEILQGSSDRVGNESIYWITALSAGYPLKFKPVLDGYAIPMRYIDELHAGPANDVPLITGNTRDESGAEVSASYTVAEYKEYCAIKYGNLSTEYFSLYPAGDNTTTASAAWRQAATDTSLISSWAFGTEWVKSASSPFYTYYWDHAPPSQDQGAFHQSEIMYAMNALYANADTYAFTDYDYYLGKIMSDYWANFVKTLDPNDDGTGSSGNLTQWSPNDGTAQTVMHVGDGFGATKIADSEKVTLIMEYFAQQSPY</sequence>
<dbReference type="SUPFAM" id="SSF53474">
    <property type="entry name" value="alpha/beta-Hydrolases"/>
    <property type="match status" value="1"/>
</dbReference>
<feature type="signal peptide" evidence="1">
    <location>
        <begin position="1"/>
        <end position="21"/>
    </location>
</feature>
<dbReference type="RefSeq" id="XP_056072707.1">
    <property type="nucleotide sequence ID" value="XM_056212399.1"/>
</dbReference>
<keyword evidence="1" id="KW-0732">Signal</keyword>
<dbReference type="InterPro" id="IPR029058">
    <property type="entry name" value="AB_hydrolase_fold"/>
</dbReference>
<dbReference type="GeneID" id="80907131"/>
<dbReference type="InterPro" id="IPR050309">
    <property type="entry name" value="Type-B_Carboxylest/Lipase"/>
</dbReference>
<protein>
    <recommendedName>
        <fullName evidence="2">Carboxylesterase type B domain-containing protein</fullName>
    </recommendedName>
</protein>
<dbReference type="PANTHER" id="PTHR11559">
    <property type="entry name" value="CARBOXYLESTERASE"/>
    <property type="match status" value="1"/>
</dbReference>
<feature type="domain" description="Carboxylesterase type B" evidence="2">
    <location>
        <begin position="25"/>
        <end position="527"/>
    </location>
</feature>
<evidence type="ECO:0000313" key="3">
    <source>
        <dbReference type="EMBL" id="KAJ4355581.1"/>
    </source>
</evidence>
<dbReference type="Proteomes" id="UP001140513">
    <property type="component" value="Unassembled WGS sequence"/>
</dbReference>
<dbReference type="EMBL" id="JAPEUX010000003">
    <property type="protein sequence ID" value="KAJ4355581.1"/>
    <property type="molecule type" value="Genomic_DNA"/>
</dbReference>
<dbReference type="Pfam" id="PF00135">
    <property type="entry name" value="COesterase"/>
    <property type="match status" value="1"/>
</dbReference>
<evidence type="ECO:0000256" key="1">
    <source>
        <dbReference type="SAM" id="SignalP"/>
    </source>
</evidence>
<dbReference type="Gene3D" id="3.40.50.1820">
    <property type="entry name" value="alpha/beta hydrolase"/>
    <property type="match status" value="1"/>
</dbReference>
<feature type="chain" id="PRO_5041000723" description="Carboxylesterase type B domain-containing protein" evidence="1">
    <location>
        <begin position="22"/>
        <end position="551"/>
    </location>
</feature>
<keyword evidence="4" id="KW-1185">Reference proteome</keyword>
<dbReference type="InterPro" id="IPR002018">
    <property type="entry name" value="CarbesteraseB"/>
</dbReference>
<gene>
    <name evidence="3" type="ORF">N0V89_003601</name>
</gene>
<evidence type="ECO:0000313" key="4">
    <source>
        <dbReference type="Proteomes" id="UP001140513"/>
    </source>
</evidence>
<reference evidence="3" key="1">
    <citation type="submission" date="2022-10" db="EMBL/GenBank/DDBJ databases">
        <title>Tapping the CABI collections for fungal endophytes: first genome assemblies for Collariella, Neodidymelliopsis, Ascochyta clinopodiicola, Didymella pomorum, Didymosphaeria variabile, Neocosmospora piperis and Neocucurbitaria cava.</title>
        <authorList>
            <person name="Hill R."/>
        </authorList>
    </citation>
    <scope>NUCLEOTIDE SEQUENCE</scope>
    <source>
        <strain evidence="3">IMI 356815</strain>
    </source>
</reference>
<dbReference type="AlphaFoldDB" id="A0A9W8XQ96"/>
<comment type="caution">
    <text evidence="3">The sequence shown here is derived from an EMBL/GenBank/DDBJ whole genome shotgun (WGS) entry which is preliminary data.</text>
</comment>
<accession>A0A9W8XQ96</accession>
<dbReference type="OrthoDB" id="408631at2759"/>
<proteinExistence type="predicted"/>